<proteinExistence type="inferred from homology"/>
<dbReference type="EC" id="1.3.1.88" evidence="10"/>
<evidence type="ECO:0000256" key="8">
    <source>
        <dbReference type="ARBA" id="ARBA00023027"/>
    </source>
</evidence>
<feature type="domain" description="DUS-like FMN-binding" evidence="17">
    <location>
        <begin position="67"/>
        <end position="348"/>
    </location>
</feature>
<evidence type="ECO:0000256" key="9">
    <source>
        <dbReference type="ARBA" id="ARBA00038313"/>
    </source>
</evidence>
<protein>
    <recommendedName>
        <fullName evidence="10">tRNA-dihydrouridine(16/17) synthase [NAD(P)(+)]</fullName>
        <ecNumber evidence="10">1.3.1.88</ecNumber>
    </recommendedName>
</protein>
<evidence type="ECO:0000256" key="14">
    <source>
        <dbReference type="ARBA" id="ARBA00048934"/>
    </source>
</evidence>
<dbReference type="EMBL" id="BACD03000044">
    <property type="protein sequence ID" value="GAO51324.1"/>
    <property type="molecule type" value="Genomic_DNA"/>
</dbReference>
<keyword evidence="7" id="KW-0560">Oxidoreductase</keyword>
<keyword evidence="8" id="KW-0520">NAD</keyword>
<evidence type="ECO:0000256" key="7">
    <source>
        <dbReference type="ARBA" id="ARBA00023002"/>
    </source>
</evidence>
<dbReference type="STRING" id="698492.A0A0E9NNA6"/>
<name>A0A0E9NNA6_SAICN</name>
<reference evidence="18 19" key="3">
    <citation type="journal article" date="2015" name="Genome Announc.">
        <title>Draft Genome Sequence of the Archiascomycetous Yeast Saitoella complicata.</title>
        <authorList>
            <person name="Yamauchi K."/>
            <person name="Kondo S."/>
            <person name="Hamamoto M."/>
            <person name="Takahashi Y."/>
            <person name="Ogura Y."/>
            <person name="Hayashi T."/>
            <person name="Nishida H."/>
        </authorList>
    </citation>
    <scope>NUCLEOTIDE SEQUENCE [LARGE SCALE GENOMIC DNA]</scope>
    <source>
        <strain evidence="18 19">NRRL Y-17804</strain>
    </source>
</reference>
<keyword evidence="6" id="KW-0521">NADP</keyword>
<keyword evidence="2" id="KW-0285">Flavoprotein</keyword>
<comment type="catalytic activity">
    <reaction evidence="15">
        <text>a 5,6-dihydrouridine in mRNA + NADP(+) = a uridine in mRNA + NADPH + H(+)</text>
        <dbReference type="Rhea" id="RHEA:69855"/>
        <dbReference type="Rhea" id="RHEA-COMP:14658"/>
        <dbReference type="Rhea" id="RHEA-COMP:17789"/>
        <dbReference type="ChEBI" id="CHEBI:15378"/>
        <dbReference type="ChEBI" id="CHEBI:57783"/>
        <dbReference type="ChEBI" id="CHEBI:58349"/>
        <dbReference type="ChEBI" id="CHEBI:65315"/>
        <dbReference type="ChEBI" id="CHEBI:74443"/>
    </reaction>
    <physiologicalReaction direction="right-to-left" evidence="15">
        <dbReference type="Rhea" id="RHEA:69857"/>
    </physiologicalReaction>
</comment>
<dbReference type="Pfam" id="PF01207">
    <property type="entry name" value="Dus"/>
    <property type="match status" value="1"/>
</dbReference>
<evidence type="ECO:0000256" key="2">
    <source>
        <dbReference type="ARBA" id="ARBA00022630"/>
    </source>
</evidence>
<keyword evidence="3" id="KW-0288">FMN</keyword>
<evidence type="ECO:0000256" key="3">
    <source>
        <dbReference type="ARBA" id="ARBA00022643"/>
    </source>
</evidence>
<dbReference type="AlphaFoldDB" id="A0A0E9NNA6"/>
<dbReference type="Gene3D" id="3.20.20.70">
    <property type="entry name" value="Aldolase class I"/>
    <property type="match status" value="1"/>
</dbReference>
<evidence type="ECO:0000256" key="10">
    <source>
        <dbReference type="ARBA" id="ARBA00038890"/>
    </source>
</evidence>
<comment type="catalytic activity">
    <reaction evidence="12">
        <text>5,6-dihydrouridine(16) in tRNA + NADP(+) = uridine(16) in tRNA + NADPH + H(+)</text>
        <dbReference type="Rhea" id="RHEA:53376"/>
        <dbReference type="Rhea" id="RHEA-COMP:13543"/>
        <dbReference type="Rhea" id="RHEA-COMP:13544"/>
        <dbReference type="ChEBI" id="CHEBI:15378"/>
        <dbReference type="ChEBI" id="CHEBI:57783"/>
        <dbReference type="ChEBI" id="CHEBI:58349"/>
        <dbReference type="ChEBI" id="CHEBI:65315"/>
        <dbReference type="ChEBI" id="CHEBI:74443"/>
        <dbReference type="EC" id="1.3.1.88"/>
    </reaction>
    <physiologicalReaction direction="right-to-left" evidence="12">
        <dbReference type="Rhea" id="RHEA:53378"/>
    </physiologicalReaction>
</comment>
<organism evidence="18 19">
    <name type="scientific">Saitoella complicata (strain BCRC 22490 / CBS 7301 / JCM 7358 / NBRC 10748 / NRRL Y-17804)</name>
    <dbReference type="NCBI Taxonomy" id="698492"/>
    <lineage>
        <taxon>Eukaryota</taxon>
        <taxon>Fungi</taxon>
        <taxon>Dikarya</taxon>
        <taxon>Ascomycota</taxon>
        <taxon>Taphrinomycotina</taxon>
        <taxon>Taphrinomycotina incertae sedis</taxon>
        <taxon>Saitoella</taxon>
    </lineage>
</organism>
<gene>
    <name evidence="18" type="ORF">G7K_5427-t1</name>
</gene>
<evidence type="ECO:0000256" key="13">
    <source>
        <dbReference type="ARBA" id="ARBA00048342"/>
    </source>
</evidence>
<evidence type="ECO:0000256" key="15">
    <source>
        <dbReference type="ARBA" id="ARBA00049447"/>
    </source>
</evidence>
<evidence type="ECO:0000259" key="17">
    <source>
        <dbReference type="Pfam" id="PF01207"/>
    </source>
</evidence>
<evidence type="ECO:0000313" key="18">
    <source>
        <dbReference type="EMBL" id="GAO51324.1"/>
    </source>
</evidence>
<comment type="caution">
    <text evidence="18">The sequence shown here is derived from an EMBL/GenBank/DDBJ whole genome shotgun (WGS) entry which is preliminary data.</text>
</comment>
<comment type="catalytic activity">
    <reaction evidence="16">
        <text>5,6-dihydrouridine(17) in tRNA + NADP(+) = uridine(17) in tRNA + NADPH + H(+)</text>
        <dbReference type="Rhea" id="RHEA:53368"/>
        <dbReference type="Rhea" id="RHEA-COMP:13541"/>
        <dbReference type="Rhea" id="RHEA-COMP:13542"/>
        <dbReference type="ChEBI" id="CHEBI:15378"/>
        <dbReference type="ChEBI" id="CHEBI:57783"/>
        <dbReference type="ChEBI" id="CHEBI:58349"/>
        <dbReference type="ChEBI" id="CHEBI:65315"/>
        <dbReference type="ChEBI" id="CHEBI:74443"/>
        <dbReference type="EC" id="1.3.1.88"/>
    </reaction>
    <physiologicalReaction direction="right-to-left" evidence="16">
        <dbReference type="Rhea" id="RHEA:53370"/>
    </physiologicalReaction>
</comment>
<dbReference type="InterPro" id="IPR018517">
    <property type="entry name" value="tRNA_hU_synthase_CS"/>
</dbReference>
<evidence type="ECO:0000256" key="6">
    <source>
        <dbReference type="ARBA" id="ARBA00022857"/>
    </source>
</evidence>
<keyword evidence="19" id="KW-1185">Reference proteome</keyword>
<dbReference type="PANTHER" id="PTHR11082">
    <property type="entry name" value="TRNA-DIHYDROURIDINE SYNTHASE"/>
    <property type="match status" value="1"/>
</dbReference>
<dbReference type="Proteomes" id="UP000033140">
    <property type="component" value="Unassembled WGS sequence"/>
</dbReference>
<dbReference type="GO" id="GO:0017150">
    <property type="term" value="F:tRNA dihydrouridine synthase activity"/>
    <property type="evidence" value="ECO:0007669"/>
    <property type="project" value="InterPro"/>
</dbReference>
<evidence type="ECO:0000256" key="5">
    <source>
        <dbReference type="ARBA" id="ARBA00022694"/>
    </source>
</evidence>
<evidence type="ECO:0000256" key="11">
    <source>
        <dbReference type="ARBA" id="ARBA00047287"/>
    </source>
</evidence>
<evidence type="ECO:0000256" key="12">
    <source>
        <dbReference type="ARBA" id="ARBA00047652"/>
    </source>
</evidence>
<dbReference type="GO" id="GO:0006397">
    <property type="term" value="P:mRNA processing"/>
    <property type="evidence" value="ECO:0007669"/>
    <property type="project" value="UniProtKB-KW"/>
</dbReference>
<dbReference type="GO" id="GO:0050660">
    <property type="term" value="F:flavin adenine dinucleotide binding"/>
    <property type="evidence" value="ECO:0007669"/>
    <property type="project" value="InterPro"/>
</dbReference>
<evidence type="ECO:0000256" key="16">
    <source>
        <dbReference type="ARBA" id="ARBA00049467"/>
    </source>
</evidence>
<dbReference type="InterPro" id="IPR013785">
    <property type="entry name" value="Aldolase_TIM"/>
</dbReference>
<comment type="catalytic activity">
    <reaction evidence="13">
        <text>a 5,6-dihydrouridine in mRNA + NAD(+) = a uridine in mRNA + NADH + H(+)</text>
        <dbReference type="Rhea" id="RHEA:69851"/>
        <dbReference type="Rhea" id="RHEA-COMP:14658"/>
        <dbReference type="Rhea" id="RHEA-COMP:17789"/>
        <dbReference type="ChEBI" id="CHEBI:15378"/>
        <dbReference type="ChEBI" id="CHEBI:57540"/>
        <dbReference type="ChEBI" id="CHEBI:57945"/>
        <dbReference type="ChEBI" id="CHEBI:65315"/>
        <dbReference type="ChEBI" id="CHEBI:74443"/>
    </reaction>
    <physiologicalReaction direction="right-to-left" evidence="13">
        <dbReference type="Rhea" id="RHEA:69853"/>
    </physiologicalReaction>
</comment>
<dbReference type="InterPro" id="IPR035587">
    <property type="entry name" value="DUS-like_FMN-bd"/>
</dbReference>
<comment type="similarity">
    <text evidence="9">Belongs to the Dus family. Dus1 subfamily.</text>
</comment>
<accession>A0A0E9NNA6</accession>
<keyword evidence="4" id="KW-0507">mRNA processing</keyword>
<dbReference type="OMA" id="NPCLFAN"/>
<reference evidence="18 19" key="1">
    <citation type="journal article" date="2011" name="J. Gen. Appl. Microbiol.">
        <title>Draft genome sequencing of the enigmatic yeast Saitoella complicata.</title>
        <authorList>
            <person name="Nishida H."/>
            <person name="Hamamoto M."/>
            <person name="Sugiyama J."/>
        </authorList>
    </citation>
    <scope>NUCLEOTIDE SEQUENCE [LARGE SCALE GENOMIC DNA]</scope>
    <source>
        <strain evidence="18 19">NRRL Y-17804</strain>
    </source>
</reference>
<comment type="cofactor">
    <cofactor evidence="1">
        <name>FMN</name>
        <dbReference type="ChEBI" id="CHEBI:58210"/>
    </cofactor>
</comment>
<comment type="catalytic activity">
    <reaction evidence="11">
        <text>5,6-dihydrouridine(17) in tRNA + NAD(+) = uridine(17) in tRNA + NADH + H(+)</text>
        <dbReference type="Rhea" id="RHEA:53372"/>
        <dbReference type="Rhea" id="RHEA-COMP:13541"/>
        <dbReference type="Rhea" id="RHEA-COMP:13542"/>
        <dbReference type="ChEBI" id="CHEBI:15378"/>
        <dbReference type="ChEBI" id="CHEBI:57540"/>
        <dbReference type="ChEBI" id="CHEBI:57945"/>
        <dbReference type="ChEBI" id="CHEBI:65315"/>
        <dbReference type="ChEBI" id="CHEBI:74443"/>
        <dbReference type="EC" id="1.3.1.88"/>
    </reaction>
    <physiologicalReaction direction="right-to-left" evidence="11">
        <dbReference type="Rhea" id="RHEA:53374"/>
    </physiologicalReaction>
</comment>
<dbReference type="PROSITE" id="PS01136">
    <property type="entry name" value="UPF0034"/>
    <property type="match status" value="1"/>
</dbReference>
<reference evidence="18 19" key="2">
    <citation type="journal article" date="2014" name="J. Gen. Appl. Microbiol.">
        <title>The early diverging ascomycetous budding yeast Saitoella complicata has three histone deacetylases belonging to the Clr6, Hos2, and Rpd3 lineages.</title>
        <authorList>
            <person name="Nishida H."/>
            <person name="Matsumoto T."/>
            <person name="Kondo S."/>
            <person name="Hamamoto M."/>
            <person name="Yoshikawa H."/>
        </authorList>
    </citation>
    <scope>NUCLEOTIDE SEQUENCE [LARGE SCALE GENOMIC DNA]</scope>
    <source>
        <strain evidence="18 19">NRRL Y-17804</strain>
    </source>
</reference>
<sequence length="371" mass="40936">MQTFYLLSVIVTPFNVYSGTLLSISSLQGKLLFCPTRYPASTRQSLISAFAEPLNMSLRAEDLQYVVAPMINQSDLPFRALCVAHGATSTYTEMLDPARLTSDIGYREFHLRSLQLEKAAGLGRPVLVQVQGNDPETVVKGAREIAPWADAIDLNLGCPQKRAREGHYGGYLLPKKDWPLIESVVSAMSHSLTPPTTTKVRLCNPVSQTPELCERLIAAGTGLIAIHPRHVAESRRRAGVPDMDAVRLCVAQIDHAVPVLLNGGTRSFAHLATNRAATGVDGVMVGEAVLDNPLLFEARIPDPRAVCLEYLGYCEKFEGTATVYTIKQHVKRFVEYQCVRRPWFGRFGKALLECETQEEVRNMLEGDLIAN</sequence>
<evidence type="ECO:0000313" key="19">
    <source>
        <dbReference type="Proteomes" id="UP000033140"/>
    </source>
</evidence>
<dbReference type="CDD" id="cd02801">
    <property type="entry name" value="DUS_like_FMN"/>
    <property type="match status" value="1"/>
</dbReference>
<evidence type="ECO:0000256" key="1">
    <source>
        <dbReference type="ARBA" id="ARBA00001917"/>
    </source>
</evidence>
<comment type="catalytic activity">
    <reaction evidence="14">
        <text>5,6-dihydrouridine(16) in tRNA + NAD(+) = uridine(16) in tRNA + NADH + H(+)</text>
        <dbReference type="Rhea" id="RHEA:53380"/>
        <dbReference type="Rhea" id="RHEA-COMP:13543"/>
        <dbReference type="Rhea" id="RHEA-COMP:13544"/>
        <dbReference type="ChEBI" id="CHEBI:15378"/>
        <dbReference type="ChEBI" id="CHEBI:57540"/>
        <dbReference type="ChEBI" id="CHEBI:57945"/>
        <dbReference type="ChEBI" id="CHEBI:65315"/>
        <dbReference type="ChEBI" id="CHEBI:74443"/>
        <dbReference type="EC" id="1.3.1.88"/>
    </reaction>
    <physiologicalReaction direction="right-to-left" evidence="14">
        <dbReference type="Rhea" id="RHEA:53382"/>
    </physiologicalReaction>
</comment>
<dbReference type="PANTHER" id="PTHR11082:SF5">
    <property type="entry name" value="TRNA-DIHYDROURIDINE(16_17) SYNTHASE [NAD(P)(+)]-LIKE"/>
    <property type="match status" value="1"/>
</dbReference>
<dbReference type="SUPFAM" id="SSF51395">
    <property type="entry name" value="FMN-linked oxidoreductases"/>
    <property type="match status" value="1"/>
</dbReference>
<evidence type="ECO:0000256" key="4">
    <source>
        <dbReference type="ARBA" id="ARBA00022664"/>
    </source>
</evidence>
<keyword evidence="5" id="KW-0819">tRNA processing</keyword>